<evidence type="ECO:0000256" key="19">
    <source>
        <dbReference type="ARBA" id="ARBA00029635"/>
    </source>
</evidence>
<gene>
    <name evidence="24" type="primary">ccoP</name>
    <name evidence="24" type="ORF">CQA54_07790</name>
</gene>
<reference evidence="24 25" key="1">
    <citation type="submission" date="2018-04" db="EMBL/GenBank/DDBJ databases">
        <title>Novel Campyloabacter and Helicobacter Species and Strains.</title>
        <authorList>
            <person name="Mannion A.J."/>
            <person name="Shen Z."/>
            <person name="Fox J.G."/>
        </authorList>
    </citation>
    <scope>NUCLEOTIDE SEQUENCE [LARGE SCALE GENOMIC DNA]</scope>
    <source>
        <strain evidence="24 25">MIT 12-6600</strain>
    </source>
</reference>
<dbReference type="GO" id="GO:0020037">
    <property type="term" value="F:heme binding"/>
    <property type="evidence" value="ECO:0007669"/>
    <property type="project" value="InterPro"/>
</dbReference>
<dbReference type="InterPro" id="IPR038414">
    <property type="entry name" value="CcoP_N_sf"/>
</dbReference>
<feature type="binding site" description="axial binding residue" evidence="20">
    <location>
        <position position="261"/>
    </location>
    <ligand>
        <name>heme c</name>
        <dbReference type="ChEBI" id="CHEBI:61717"/>
        <label>1</label>
    </ligand>
    <ligandPart>
        <name>Fe</name>
        <dbReference type="ChEBI" id="CHEBI:18248"/>
    </ligandPart>
</feature>
<dbReference type="Gene3D" id="6.10.280.130">
    <property type="match status" value="1"/>
</dbReference>
<organism evidence="24 25">
    <name type="scientific">Helicobacter equorum</name>
    <dbReference type="NCBI Taxonomy" id="361872"/>
    <lineage>
        <taxon>Bacteria</taxon>
        <taxon>Pseudomonadati</taxon>
        <taxon>Campylobacterota</taxon>
        <taxon>Epsilonproteobacteria</taxon>
        <taxon>Campylobacterales</taxon>
        <taxon>Helicobacteraceae</taxon>
        <taxon>Helicobacter</taxon>
    </lineage>
</organism>
<keyword evidence="11" id="KW-0677">Repeat</keyword>
<dbReference type="InterPro" id="IPR032858">
    <property type="entry name" value="CcoP_N"/>
</dbReference>
<dbReference type="Proteomes" id="UP000256514">
    <property type="component" value="Unassembled WGS sequence"/>
</dbReference>
<evidence type="ECO:0000256" key="6">
    <source>
        <dbReference type="ARBA" id="ARBA00022519"/>
    </source>
</evidence>
<feature type="binding site" description="covalent" evidence="21">
    <location>
        <position position="222"/>
    </location>
    <ligand>
        <name>heme c</name>
        <dbReference type="ChEBI" id="CHEBI:61717"/>
        <label>2</label>
    </ligand>
</feature>
<dbReference type="InterPro" id="IPR009056">
    <property type="entry name" value="Cyt_c-like_dom"/>
</dbReference>
<evidence type="ECO:0000256" key="7">
    <source>
        <dbReference type="ARBA" id="ARBA00022617"/>
    </source>
</evidence>
<evidence type="ECO:0000256" key="2">
    <source>
        <dbReference type="ARBA" id="ARBA00004673"/>
    </source>
</evidence>
<dbReference type="SUPFAM" id="SSF46626">
    <property type="entry name" value="Cytochrome c"/>
    <property type="match status" value="2"/>
</dbReference>
<keyword evidence="8" id="KW-0679">Respiratory chain</keyword>
<keyword evidence="9 22" id="KW-0812">Transmembrane</keyword>
<evidence type="ECO:0000256" key="16">
    <source>
        <dbReference type="ARBA" id="ARBA00023004"/>
    </source>
</evidence>
<evidence type="ECO:0000256" key="4">
    <source>
        <dbReference type="ARBA" id="ARBA00022448"/>
    </source>
</evidence>
<feature type="binding site" description="covalent" evidence="21">
    <location>
        <position position="130"/>
    </location>
    <ligand>
        <name>heme c</name>
        <dbReference type="ChEBI" id="CHEBI:61717"/>
        <label>1</label>
    </ligand>
</feature>
<keyword evidence="25" id="KW-1185">Reference proteome</keyword>
<evidence type="ECO:0000256" key="18">
    <source>
        <dbReference type="ARBA" id="ARBA00023136"/>
    </source>
</evidence>
<keyword evidence="7 21" id="KW-0349">Heme</keyword>
<feature type="binding site" description="covalent" evidence="21">
    <location>
        <position position="133"/>
    </location>
    <ligand>
        <name>heme c</name>
        <dbReference type="ChEBI" id="CHEBI:61717"/>
        <label>1</label>
    </ligand>
</feature>
<dbReference type="GO" id="GO:1902600">
    <property type="term" value="P:proton transmembrane transport"/>
    <property type="evidence" value="ECO:0007669"/>
    <property type="project" value="UniProtKB-KW"/>
</dbReference>
<keyword evidence="18 22" id="KW-0472">Membrane</keyword>
<evidence type="ECO:0000256" key="3">
    <source>
        <dbReference type="ARBA" id="ARBA00006113"/>
    </source>
</evidence>
<evidence type="ECO:0000256" key="12">
    <source>
        <dbReference type="ARBA" id="ARBA00022781"/>
    </source>
</evidence>
<keyword evidence="14 22" id="KW-1133">Transmembrane helix</keyword>
<evidence type="ECO:0000256" key="5">
    <source>
        <dbReference type="ARBA" id="ARBA00022475"/>
    </source>
</evidence>
<sequence length="288" mass="31813">MQWFDLSDSVNALALLGAIVILILTVFIMGLYLKKIKDAKQSDGEQLDHNWDGIGEFANNIPVGWVACFGAVILWGFWYFFLGYPLKSFSQIGEYNKEVQKYNAAYAEKWEGLDATQLKDMGLNIFQVQCAQCHGPEADGMDGKAQNLINWGKEEGVIDVIKHGSKGLGYLMDEMAPVDVNDDEARAIAAYVMKELSAKKETKYPLEVEKGKELFEVNCTACHGDDGKGMEGTALDLTTYGSTSLLHKVLNHGKRGNIGIMPSFGYANFAPAQEEALNAYIQSLSIQE</sequence>
<dbReference type="GO" id="GO:0005886">
    <property type="term" value="C:plasma membrane"/>
    <property type="evidence" value="ECO:0007669"/>
    <property type="project" value="UniProtKB-SubCell"/>
</dbReference>
<evidence type="ECO:0000256" key="15">
    <source>
        <dbReference type="ARBA" id="ARBA00023002"/>
    </source>
</evidence>
<keyword evidence="6" id="KW-0997">Cell inner membrane</keyword>
<name>A0A3D8ILV6_9HELI</name>
<dbReference type="Pfam" id="PF14715">
    <property type="entry name" value="FixP_N"/>
    <property type="match status" value="1"/>
</dbReference>
<comment type="similarity">
    <text evidence="3">Belongs to the CcoP / FixP family.</text>
</comment>
<dbReference type="InterPro" id="IPR050597">
    <property type="entry name" value="Cytochrome_c_Oxidase_Subunit"/>
</dbReference>
<evidence type="ECO:0000313" key="25">
    <source>
        <dbReference type="Proteomes" id="UP000256514"/>
    </source>
</evidence>
<dbReference type="UniPathway" id="UPA00705"/>
<keyword evidence="4" id="KW-0813">Transport</keyword>
<accession>A0A3D8ILV6</accession>
<dbReference type="NCBIfam" id="TIGR00782">
    <property type="entry name" value="ccoP"/>
    <property type="match status" value="1"/>
</dbReference>
<comment type="subcellular location">
    <subcellularLocation>
        <location evidence="1">Cell inner membrane</location>
    </subcellularLocation>
</comment>
<dbReference type="InterPro" id="IPR036909">
    <property type="entry name" value="Cyt_c-like_dom_sf"/>
</dbReference>
<evidence type="ECO:0000256" key="21">
    <source>
        <dbReference type="PIRSR" id="PIRSR000006-2"/>
    </source>
</evidence>
<proteinExistence type="inferred from homology"/>
<dbReference type="PANTHER" id="PTHR33751:SF1">
    <property type="entry name" value="CBB3-TYPE CYTOCHROME C OXIDASE SUBUNIT FIXP"/>
    <property type="match status" value="1"/>
</dbReference>
<feature type="transmembrane region" description="Helical" evidence="22">
    <location>
        <begin position="12"/>
        <end position="33"/>
    </location>
</feature>
<dbReference type="PANTHER" id="PTHR33751">
    <property type="entry name" value="CBB3-TYPE CYTOCHROME C OXIDASE SUBUNIT FIXP"/>
    <property type="match status" value="1"/>
</dbReference>
<evidence type="ECO:0000256" key="8">
    <source>
        <dbReference type="ARBA" id="ARBA00022660"/>
    </source>
</evidence>
<feature type="binding site" description="axial binding residue" evidence="20">
    <location>
        <position position="172"/>
    </location>
    <ligand>
        <name>heme c</name>
        <dbReference type="ChEBI" id="CHEBI:61717"/>
        <label>2</label>
    </ligand>
    <ligandPart>
        <name>Fe</name>
        <dbReference type="ChEBI" id="CHEBI:18248"/>
    </ligandPart>
</feature>
<keyword evidence="12" id="KW-0375">Hydrogen ion transport</keyword>
<evidence type="ECO:0000256" key="9">
    <source>
        <dbReference type="ARBA" id="ARBA00022692"/>
    </source>
</evidence>
<dbReference type="Pfam" id="PF13442">
    <property type="entry name" value="Cytochrome_CBB3"/>
    <property type="match status" value="2"/>
</dbReference>
<dbReference type="InterPro" id="IPR004678">
    <property type="entry name" value="Cyt_c_oxidase_cbb3_su3"/>
</dbReference>
<evidence type="ECO:0000256" key="13">
    <source>
        <dbReference type="ARBA" id="ARBA00022982"/>
    </source>
</evidence>
<keyword evidence="5" id="KW-1003">Cell membrane</keyword>
<keyword evidence="15" id="KW-0560">Oxidoreductase</keyword>
<comment type="pathway">
    <text evidence="2">Energy metabolism; oxidative phosphorylation.</text>
</comment>
<evidence type="ECO:0000313" key="24">
    <source>
        <dbReference type="EMBL" id="RDU66162.1"/>
    </source>
</evidence>
<evidence type="ECO:0000256" key="10">
    <source>
        <dbReference type="ARBA" id="ARBA00022723"/>
    </source>
</evidence>
<comment type="cofactor">
    <cofactor evidence="21">
        <name>heme c</name>
        <dbReference type="ChEBI" id="CHEBI:61717"/>
    </cofactor>
    <text evidence="21">Binds 2 heme C groups per subunit.</text>
</comment>
<dbReference type="GO" id="GO:0006119">
    <property type="term" value="P:oxidative phosphorylation"/>
    <property type="evidence" value="ECO:0007669"/>
    <property type="project" value="UniProtKB-UniPathway"/>
</dbReference>
<dbReference type="PIRSF" id="PIRSF000006">
    <property type="entry name" value="Cbb3-Cox_fixP"/>
    <property type="match status" value="1"/>
</dbReference>
<feature type="binding site" description="axial binding residue" evidence="20">
    <location>
        <position position="223"/>
    </location>
    <ligand>
        <name>heme c</name>
        <dbReference type="ChEBI" id="CHEBI:61717"/>
        <label>2</label>
    </ligand>
    <ligandPart>
        <name>Fe</name>
        <dbReference type="ChEBI" id="CHEBI:18248"/>
    </ligandPart>
</feature>
<keyword evidence="17" id="KW-0406">Ion transport</keyword>
<evidence type="ECO:0000256" key="1">
    <source>
        <dbReference type="ARBA" id="ARBA00004533"/>
    </source>
</evidence>
<dbReference type="PROSITE" id="PS51007">
    <property type="entry name" value="CYTC"/>
    <property type="match status" value="2"/>
</dbReference>
<keyword evidence="16 20" id="KW-0408">Iron</keyword>
<comment type="caution">
    <text evidence="24">The sequence shown here is derived from an EMBL/GenBank/DDBJ whole genome shotgun (WGS) entry which is preliminary data.</text>
</comment>
<dbReference type="GO" id="GO:0016491">
    <property type="term" value="F:oxidoreductase activity"/>
    <property type="evidence" value="ECO:0007669"/>
    <property type="project" value="UniProtKB-KW"/>
</dbReference>
<dbReference type="GO" id="GO:0046872">
    <property type="term" value="F:metal ion binding"/>
    <property type="evidence" value="ECO:0007669"/>
    <property type="project" value="UniProtKB-KW"/>
</dbReference>
<dbReference type="AlphaFoldDB" id="A0A3D8ILV6"/>
<evidence type="ECO:0000259" key="23">
    <source>
        <dbReference type="PROSITE" id="PS51007"/>
    </source>
</evidence>
<feature type="domain" description="Cytochrome c" evidence="23">
    <location>
        <begin position="117"/>
        <end position="196"/>
    </location>
</feature>
<dbReference type="RefSeq" id="WP_115571531.1">
    <property type="nucleotide sequence ID" value="NZ_NXLT01000008.1"/>
</dbReference>
<dbReference type="GO" id="GO:0009055">
    <property type="term" value="F:electron transfer activity"/>
    <property type="evidence" value="ECO:0007669"/>
    <property type="project" value="InterPro"/>
</dbReference>
<dbReference type="OrthoDB" id="9811281at2"/>
<feature type="binding site" description="covalent" evidence="21">
    <location>
        <position position="219"/>
    </location>
    <ligand>
        <name>heme c</name>
        <dbReference type="ChEBI" id="CHEBI:61717"/>
        <label>2</label>
    </ligand>
</feature>
<feature type="transmembrane region" description="Helical" evidence="22">
    <location>
        <begin position="63"/>
        <end position="81"/>
    </location>
</feature>
<feature type="domain" description="Cytochrome c" evidence="23">
    <location>
        <begin position="206"/>
        <end position="285"/>
    </location>
</feature>
<evidence type="ECO:0000256" key="22">
    <source>
        <dbReference type="SAM" id="Phobius"/>
    </source>
</evidence>
<feature type="binding site" description="axial binding residue" evidence="20">
    <location>
        <position position="134"/>
    </location>
    <ligand>
        <name>heme c</name>
        <dbReference type="ChEBI" id="CHEBI:61717"/>
        <label>1</label>
    </ligand>
    <ligandPart>
        <name>Fe</name>
        <dbReference type="ChEBI" id="CHEBI:18248"/>
    </ligandPart>
</feature>
<keyword evidence="10 20" id="KW-0479">Metal-binding</keyword>
<evidence type="ECO:0000256" key="11">
    <source>
        <dbReference type="ARBA" id="ARBA00022737"/>
    </source>
</evidence>
<evidence type="ECO:0000256" key="17">
    <source>
        <dbReference type="ARBA" id="ARBA00023065"/>
    </source>
</evidence>
<protein>
    <recommendedName>
        <fullName evidence="19">Cytochrome c oxidase subunit III</fullName>
    </recommendedName>
</protein>
<dbReference type="EMBL" id="NXLT01000008">
    <property type="protein sequence ID" value="RDU66162.1"/>
    <property type="molecule type" value="Genomic_DNA"/>
</dbReference>
<keyword evidence="13" id="KW-0249">Electron transport</keyword>
<dbReference type="Gene3D" id="1.10.760.10">
    <property type="entry name" value="Cytochrome c-like domain"/>
    <property type="match status" value="2"/>
</dbReference>
<evidence type="ECO:0000256" key="20">
    <source>
        <dbReference type="PIRSR" id="PIRSR000006-1"/>
    </source>
</evidence>
<evidence type="ECO:0000256" key="14">
    <source>
        <dbReference type="ARBA" id="ARBA00022989"/>
    </source>
</evidence>